<comment type="caution">
    <text evidence="12">The sequence shown here is derived from an EMBL/GenBank/DDBJ whole genome shotgun (WGS) entry which is preliminary data.</text>
</comment>
<feature type="domain" description="ABC transmembrane type-1" evidence="11">
    <location>
        <begin position="832"/>
        <end position="1131"/>
    </location>
</feature>
<name>A0A8H3XCD9_GIGMA</name>
<evidence type="ECO:0000259" key="11">
    <source>
        <dbReference type="PROSITE" id="PS50929"/>
    </source>
</evidence>
<keyword evidence="3 9" id="KW-0812">Transmembrane</keyword>
<sequence length="1431" mass="165172">MLELLELLELLEFLFLNSETILFLYNIISICVIEISYITQTQQRSFYEPLPDIKADTNSNNDNGHTFTSRRASILRLVVNAVILMIWTLHVIMYQDSIELQHNIWHIAWIYATALAFALFLIPQQCRALHINIHLKILYTLLLISVVAILYRYCLKFGTNLNAEYFMVLLVVGLLLFLVLILEPIINEGQNLILETDIYPNSWIFSWVIPLIITGYNRTLTYEDVPELPNTLKAENVINTYYRNRNISLLKSFFFSFWKDLFVQFICAIVWILLDFLVIPSIFEKFLCYIKKYLNNNNNEPQSKAFLYVYELSLFMILSVIFSQQAQYICRQIANKCQTIINIEVHRKVMDLKDIDGDEKGKITDLMSIDAQKVSSMVGNFLYLYTCPLQFITAMYYLHNLFDVSSNTCIISVIIFILILLCIILVTLRYKITHELFMKATDKRIELTNELLQSIRSVKLFAREEDFHKNITEARDSELNMLKDRMRMSINMGILWTILPFLIILPTIANDELTAPVAFAAITVCGNLYKAFNNLPYQIICFIQAFVSITRVKKFLKKSEIIQYPSANDNGNIGFINATLQWPNDSNNFVLKKLDVLFPLGKLSLIHGPTGCGKSALLKALLGEMKCCDGFVLFPNGEVDVAYVSQTAWFQNGTIRDNILFGSDFIATRYSEVLRICDLTFSDETEIGERGITLSDGQKQRIALARAIYSSHNIIILDNCLSAIDSYTEQYIYENCLRSDLMKNRTRIFVTHHKNFYGAALKIFMKDGMIIKKKEYFNTEELQPNSEKVEYVALPAIKYDCTLNTEEAKAEGRIKLNVYMTYLKFSKFFWPLIIILIARFVQTLQDWLISEWTKVNDNDNQIFLTDFFTNNFTLFIQNLSHKSENINNYLIIYTSLGFFEIFLMLLGSYFMIKCTLRPSKKLHNNLLDKIVFATIKFYDTTPIGRIMNRFSKDMELIDQILPLNIESLINSCSSAALAFTVISFQGFRFFATCIVITATYIIIGTLYISTSRELKRLEAVNRSSIYAAFDNIIEGRSIIRAFGVRKRFNKNLWDLIDRYNRPILMNWACNQWLHVYSNFIGGLFMLIIGALIIADLSEGMDPAFAGFIFINIIKFINHIIHIINTYTAVEMNMNSVERIKEYLKLEEEIFNTNKVLEEWPTEGNIEVKNLKVQYSNDGPPVLRDISFCVSAGEKIGIVGRTGSGKSTLVKSIFRTVNPTYGQIKIDDVDISTIGLSYLRKKFTIIPQNPTLFNGTLRNNIDFSGKHFDHELWEVLRKVHLIEEHTSINQNDNRNVNQLTLDTIIKEGGCNLSHGQRQLIMLARALINKSKVVILDEATANIDLETDNKIQKTIRKEFKDSTLLCIAHRLRTVINYDRILVLDSGYFGNPYELLQNRESMLGAMYIQSNEFEDLLAIAKSNHEERQLNINLQ</sequence>
<evidence type="ECO:0000313" key="12">
    <source>
        <dbReference type="EMBL" id="KAF0447957.1"/>
    </source>
</evidence>
<dbReference type="GO" id="GO:0140359">
    <property type="term" value="F:ABC-type transporter activity"/>
    <property type="evidence" value="ECO:0007669"/>
    <property type="project" value="InterPro"/>
</dbReference>
<protein>
    <submittedName>
        <fullName evidence="12">P-loop containing nucleoside triphosphate hydrolase protein</fullName>
    </submittedName>
</protein>
<evidence type="ECO:0000256" key="7">
    <source>
        <dbReference type="ARBA" id="ARBA00022989"/>
    </source>
</evidence>
<evidence type="ECO:0000256" key="3">
    <source>
        <dbReference type="ARBA" id="ARBA00022692"/>
    </source>
</evidence>
<feature type="transmembrane region" description="Helical" evidence="9">
    <location>
        <begin position="1075"/>
        <end position="1097"/>
    </location>
</feature>
<dbReference type="EMBL" id="WTPW01001232">
    <property type="protein sequence ID" value="KAF0447957.1"/>
    <property type="molecule type" value="Genomic_DNA"/>
</dbReference>
<dbReference type="SUPFAM" id="SSF52540">
    <property type="entry name" value="P-loop containing nucleoside triphosphate hydrolases"/>
    <property type="match status" value="2"/>
</dbReference>
<dbReference type="InterPro" id="IPR003439">
    <property type="entry name" value="ABC_transporter-like_ATP-bd"/>
</dbReference>
<dbReference type="PANTHER" id="PTHR24223:SF353">
    <property type="entry name" value="ABC TRANSPORTER ATP-BINDING PROTEIN_PERMEASE VMR1-RELATED"/>
    <property type="match status" value="1"/>
</dbReference>
<keyword evidence="8 9" id="KW-0472">Membrane</keyword>
<dbReference type="InterPro" id="IPR036640">
    <property type="entry name" value="ABC1_TM_sf"/>
</dbReference>
<dbReference type="PROSITE" id="PS00211">
    <property type="entry name" value="ABC_TRANSPORTER_1"/>
    <property type="match status" value="1"/>
</dbReference>
<dbReference type="CDD" id="cd18604">
    <property type="entry name" value="ABC_6TM_VMR1_D2_like"/>
    <property type="match status" value="1"/>
</dbReference>
<dbReference type="PROSITE" id="PS50929">
    <property type="entry name" value="ABC_TM1F"/>
    <property type="match status" value="2"/>
</dbReference>
<feature type="transmembrane region" description="Helical" evidence="9">
    <location>
        <begin position="490"/>
        <end position="509"/>
    </location>
</feature>
<feature type="domain" description="ABC transporter" evidence="10">
    <location>
        <begin position="1165"/>
        <end position="1405"/>
    </location>
</feature>
<keyword evidence="6" id="KW-0067">ATP-binding</keyword>
<evidence type="ECO:0000256" key="4">
    <source>
        <dbReference type="ARBA" id="ARBA00022737"/>
    </source>
</evidence>
<dbReference type="InterPro" id="IPR011527">
    <property type="entry name" value="ABC1_TM_dom"/>
</dbReference>
<evidence type="ECO:0000256" key="1">
    <source>
        <dbReference type="ARBA" id="ARBA00004141"/>
    </source>
</evidence>
<keyword evidence="5" id="KW-0547">Nucleotide-binding</keyword>
<dbReference type="Pfam" id="PF00005">
    <property type="entry name" value="ABC_tran"/>
    <property type="match status" value="2"/>
</dbReference>
<keyword evidence="13" id="KW-1185">Reference proteome</keyword>
<evidence type="ECO:0000259" key="10">
    <source>
        <dbReference type="PROSITE" id="PS50893"/>
    </source>
</evidence>
<feature type="transmembrane region" description="Helical" evidence="9">
    <location>
        <begin position="104"/>
        <end position="122"/>
    </location>
</feature>
<feature type="domain" description="ABC transporter" evidence="10">
    <location>
        <begin position="573"/>
        <end position="792"/>
    </location>
</feature>
<evidence type="ECO:0000256" key="5">
    <source>
        <dbReference type="ARBA" id="ARBA00022741"/>
    </source>
</evidence>
<feature type="transmembrane region" description="Helical" evidence="9">
    <location>
        <begin position="134"/>
        <end position="153"/>
    </location>
</feature>
<dbReference type="InterPro" id="IPR050173">
    <property type="entry name" value="ABC_transporter_C-like"/>
</dbReference>
<dbReference type="FunFam" id="3.40.50.300:FF:000565">
    <property type="entry name" value="ABC bile acid transporter"/>
    <property type="match status" value="1"/>
</dbReference>
<evidence type="ECO:0000313" key="13">
    <source>
        <dbReference type="Proteomes" id="UP000439903"/>
    </source>
</evidence>
<accession>A0A8H3XCD9</accession>
<feature type="domain" description="ABC transmembrane type-1" evidence="11">
    <location>
        <begin position="312"/>
        <end position="539"/>
    </location>
</feature>
<keyword evidence="12" id="KW-0378">Hydrolase</keyword>
<dbReference type="GO" id="GO:0005524">
    <property type="term" value="F:ATP binding"/>
    <property type="evidence" value="ECO:0007669"/>
    <property type="project" value="UniProtKB-KW"/>
</dbReference>
<gene>
    <name evidence="12" type="ORF">F8M41_002724</name>
</gene>
<feature type="transmembrane region" description="Helical" evidence="9">
    <location>
        <begin position="890"/>
        <end position="912"/>
    </location>
</feature>
<evidence type="ECO:0000256" key="2">
    <source>
        <dbReference type="ARBA" id="ARBA00022448"/>
    </source>
</evidence>
<dbReference type="PROSITE" id="PS50893">
    <property type="entry name" value="ABC_TRANSPORTER_2"/>
    <property type="match status" value="2"/>
</dbReference>
<dbReference type="PANTHER" id="PTHR24223">
    <property type="entry name" value="ATP-BINDING CASSETTE SUB-FAMILY C"/>
    <property type="match status" value="1"/>
</dbReference>
<dbReference type="Gene3D" id="3.40.50.300">
    <property type="entry name" value="P-loop containing nucleotide triphosphate hydrolases"/>
    <property type="match status" value="2"/>
</dbReference>
<feature type="transmembrane region" description="Helical" evidence="9">
    <location>
        <begin position="20"/>
        <end position="38"/>
    </location>
</feature>
<evidence type="ECO:0000256" key="8">
    <source>
        <dbReference type="ARBA" id="ARBA00023136"/>
    </source>
</evidence>
<dbReference type="GO" id="GO:0016887">
    <property type="term" value="F:ATP hydrolysis activity"/>
    <property type="evidence" value="ECO:0007669"/>
    <property type="project" value="InterPro"/>
</dbReference>
<dbReference type="InterPro" id="IPR017871">
    <property type="entry name" value="ABC_transporter-like_CS"/>
</dbReference>
<dbReference type="InterPro" id="IPR027417">
    <property type="entry name" value="P-loop_NTPase"/>
</dbReference>
<dbReference type="InterPro" id="IPR003593">
    <property type="entry name" value="AAA+_ATPase"/>
</dbReference>
<evidence type="ECO:0000256" key="6">
    <source>
        <dbReference type="ARBA" id="ARBA00022840"/>
    </source>
</evidence>
<dbReference type="SUPFAM" id="SSF90123">
    <property type="entry name" value="ABC transporter transmembrane region"/>
    <property type="match status" value="2"/>
</dbReference>
<evidence type="ECO:0000256" key="9">
    <source>
        <dbReference type="SAM" id="Phobius"/>
    </source>
</evidence>
<organism evidence="12 13">
    <name type="scientific">Gigaspora margarita</name>
    <dbReference type="NCBI Taxonomy" id="4874"/>
    <lineage>
        <taxon>Eukaryota</taxon>
        <taxon>Fungi</taxon>
        <taxon>Fungi incertae sedis</taxon>
        <taxon>Mucoromycota</taxon>
        <taxon>Glomeromycotina</taxon>
        <taxon>Glomeromycetes</taxon>
        <taxon>Diversisporales</taxon>
        <taxon>Gigasporaceae</taxon>
        <taxon>Gigaspora</taxon>
    </lineage>
</organism>
<dbReference type="CDD" id="cd03250">
    <property type="entry name" value="ABCC_MRP_domain1"/>
    <property type="match status" value="1"/>
</dbReference>
<dbReference type="Gene3D" id="1.20.1560.10">
    <property type="entry name" value="ABC transporter type 1, transmembrane domain"/>
    <property type="match status" value="2"/>
</dbReference>
<feature type="transmembrane region" description="Helical" evidence="9">
    <location>
        <begin position="165"/>
        <end position="182"/>
    </location>
</feature>
<reference evidence="12 13" key="1">
    <citation type="journal article" date="2019" name="Environ. Microbiol.">
        <title>At the nexus of three kingdoms: the genome of the mycorrhizal fungus Gigaspora margarita provides insights into plant, endobacterial and fungal interactions.</title>
        <authorList>
            <person name="Venice F."/>
            <person name="Ghignone S."/>
            <person name="Salvioli di Fossalunga A."/>
            <person name="Amselem J."/>
            <person name="Novero M."/>
            <person name="Xianan X."/>
            <person name="Sedzielewska Toro K."/>
            <person name="Morin E."/>
            <person name="Lipzen A."/>
            <person name="Grigoriev I.V."/>
            <person name="Henrissat B."/>
            <person name="Martin F.M."/>
            <person name="Bonfante P."/>
        </authorList>
    </citation>
    <scope>NUCLEOTIDE SEQUENCE [LARGE SCALE GENOMIC DNA]</scope>
    <source>
        <strain evidence="12 13">BEG34</strain>
    </source>
</reference>
<dbReference type="Pfam" id="PF00664">
    <property type="entry name" value="ABC_membrane"/>
    <property type="match status" value="2"/>
</dbReference>
<feature type="transmembrane region" description="Helical" evidence="9">
    <location>
        <begin position="261"/>
        <end position="283"/>
    </location>
</feature>
<keyword evidence="2" id="KW-0813">Transport</keyword>
<dbReference type="Proteomes" id="UP000439903">
    <property type="component" value="Unassembled WGS sequence"/>
</dbReference>
<feature type="transmembrane region" description="Helical" evidence="9">
    <location>
        <begin position="1103"/>
        <end position="1123"/>
    </location>
</feature>
<keyword evidence="7 9" id="KW-1133">Transmembrane helix</keyword>
<dbReference type="SMART" id="SM00382">
    <property type="entry name" value="AAA"/>
    <property type="match status" value="2"/>
</dbReference>
<dbReference type="OrthoDB" id="6500128at2759"/>
<feature type="transmembrane region" description="Helical" evidence="9">
    <location>
        <begin position="381"/>
        <end position="398"/>
    </location>
</feature>
<feature type="transmembrane region" description="Helical" evidence="9">
    <location>
        <begin position="74"/>
        <end position="92"/>
    </location>
</feature>
<feature type="transmembrane region" description="Helical" evidence="9">
    <location>
        <begin position="989"/>
        <end position="1008"/>
    </location>
</feature>
<proteinExistence type="predicted"/>
<feature type="transmembrane region" description="Helical" evidence="9">
    <location>
        <begin position="410"/>
        <end position="430"/>
    </location>
</feature>
<dbReference type="FunFam" id="1.20.1560.10:FF:000013">
    <property type="entry name" value="ABC transporter C family member 2"/>
    <property type="match status" value="1"/>
</dbReference>
<keyword evidence="4" id="KW-0677">Repeat</keyword>
<feature type="transmembrane region" description="Helical" evidence="9">
    <location>
        <begin position="960"/>
        <end position="983"/>
    </location>
</feature>
<feature type="transmembrane region" description="Helical" evidence="9">
    <location>
        <begin position="822"/>
        <end position="841"/>
    </location>
</feature>
<comment type="subcellular location">
    <subcellularLocation>
        <location evidence="1">Membrane</location>
        <topology evidence="1">Multi-pass membrane protein</topology>
    </subcellularLocation>
</comment>
<dbReference type="CDD" id="cd03244">
    <property type="entry name" value="ABCC_MRP_domain2"/>
    <property type="match status" value="1"/>
</dbReference>
<dbReference type="GO" id="GO:0016020">
    <property type="term" value="C:membrane"/>
    <property type="evidence" value="ECO:0007669"/>
    <property type="project" value="UniProtKB-SubCell"/>
</dbReference>